<evidence type="ECO:0000313" key="12">
    <source>
        <dbReference type="EMBL" id="MDV2684934.1"/>
    </source>
</evidence>
<dbReference type="EMBL" id="JAWJBA010000003">
    <property type="protein sequence ID" value="MDV2684934.1"/>
    <property type="molecule type" value="Genomic_DNA"/>
</dbReference>
<comment type="similarity">
    <text evidence="11">Belongs to the class-III pyridoxal-phosphate-dependent aminotransferase family. OAT subfamily.</text>
</comment>
<name>A0ABU3XAM3_9BACI</name>
<dbReference type="Gene3D" id="3.40.640.10">
    <property type="entry name" value="Type I PLP-dependent aspartate aminotransferase-like (Major domain)"/>
    <property type="match status" value="1"/>
</dbReference>
<dbReference type="PROSITE" id="PS00600">
    <property type="entry name" value="AA_TRANSFER_CLASS_3"/>
    <property type="match status" value="1"/>
</dbReference>
<evidence type="ECO:0000256" key="7">
    <source>
        <dbReference type="ARBA" id="ARBA00022650"/>
    </source>
</evidence>
<dbReference type="NCBIfam" id="TIGR01885">
    <property type="entry name" value="Orn_aminotrans"/>
    <property type="match status" value="1"/>
</dbReference>
<dbReference type="InterPro" id="IPR015421">
    <property type="entry name" value="PyrdxlP-dep_Trfase_major"/>
</dbReference>
<evidence type="ECO:0000256" key="1">
    <source>
        <dbReference type="ARBA" id="ARBA00001933"/>
    </source>
</evidence>
<evidence type="ECO:0000313" key="13">
    <source>
        <dbReference type="Proteomes" id="UP001287282"/>
    </source>
</evidence>
<comment type="pathway">
    <text evidence="2 11">Amino-acid biosynthesis; L-proline biosynthesis; L-glutamate 5-semialdehyde from L-ornithine: step 1/1.</text>
</comment>
<gene>
    <name evidence="11" type="primary">rocD</name>
    <name evidence="12" type="ORF">RYX56_11190</name>
</gene>
<dbReference type="InterPro" id="IPR034757">
    <property type="entry name" value="Ornith_aminotrans_bact"/>
</dbReference>
<evidence type="ECO:0000256" key="4">
    <source>
        <dbReference type="ARBA" id="ARBA00022490"/>
    </source>
</evidence>
<dbReference type="InterPro" id="IPR010164">
    <property type="entry name" value="Orn_aminotrans"/>
</dbReference>
<organism evidence="12 13">
    <name type="scientific">Alkalihalophilus lindianensis</name>
    <dbReference type="NCBI Taxonomy" id="1630542"/>
    <lineage>
        <taxon>Bacteria</taxon>
        <taxon>Bacillati</taxon>
        <taxon>Bacillota</taxon>
        <taxon>Bacilli</taxon>
        <taxon>Bacillales</taxon>
        <taxon>Bacillaceae</taxon>
        <taxon>Alkalihalophilus</taxon>
    </lineage>
</organism>
<dbReference type="RefSeq" id="WP_317122136.1">
    <property type="nucleotide sequence ID" value="NZ_JAWJBA010000003.1"/>
</dbReference>
<dbReference type="Gene3D" id="3.90.1150.10">
    <property type="entry name" value="Aspartate Aminotransferase, domain 1"/>
    <property type="match status" value="1"/>
</dbReference>
<dbReference type="InterPro" id="IPR015422">
    <property type="entry name" value="PyrdxlP-dep_Trfase_small"/>
</dbReference>
<keyword evidence="4 11" id="KW-0963">Cytoplasm</keyword>
<dbReference type="InterPro" id="IPR049704">
    <property type="entry name" value="Aminotrans_3_PPA_site"/>
</dbReference>
<keyword evidence="8 11" id="KW-0808">Transferase</keyword>
<keyword evidence="7 11" id="KW-0641">Proline biosynthesis</keyword>
<evidence type="ECO:0000256" key="3">
    <source>
        <dbReference type="ARBA" id="ARBA00012924"/>
    </source>
</evidence>
<dbReference type="InterPro" id="IPR015424">
    <property type="entry name" value="PyrdxlP-dep_Trfase"/>
</dbReference>
<proteinExistence type="inferred from homology"/>
<evidence type="ECO:0000256" key="8">
    <source>
        <dbReference type="ARBA" id="ARBA00022679"/>
    </source>
</evidence>
<dbReference type="CDD" id="cd00610">
    <property type="entry name" value="OAT_like"/>
    <property type="match status" value="1"/>
</dbReference>
<evidence type="ECO:0000256" key="5">
    <source>
        <dbReference type="ARBA" id="ARBA00022576"/>
    </source>
</evidence>
<protein>
    <recommendedName>
        <fullName evidence="3 11">Ornithine aminotransferase</fullName>
        <shortName evidence="11">OAT</shortName>
        <ecNumber evidence="3 11">2.6.1.13</ecNumber>
    </recommendedName>
    <alternativeName>
        <fullName evidence="10 11">Ornithine--oxo-acid aminotransferase</fullName>
    </alternativeName>
</protein>
<dbReference type="NCBIfam" id="NF003145">
    <property type="entry name" value="PRK04073.1"/>
    <property type="match status" value="1"/>
</dbReference>
<dbReference type="HAMAP" id="MF_01689">
    <property type="entry name" value="Ornith_aminotrans_3"/>
    <property type="match status" value="1"/>
</dbReference>
<keyword evidence="9 11" id="KW-0663">Pyridoxal phosphate</keyword>
<dbReference type="PIRSF" id="PIRSF000521">
    <property type="entry name" value="Transaminase_4ab_Lys_Orn"/>
    <property type="match status" value="1"/>
</dbReference>
<comment type="subcellular location">
    <subcellularLocation>
        <location evidence="11">Cytoplasm</location>
    </subcellularLocation>
</comment>
<keyword evidence="6 11" id="KW-0028">Amino-acid biosynthesis</keyword>
<dbReference type="InterPro" id="IPR005814">
    <property type="entry name" value="Aminotrans_3"/>
</dbReference>
<dbReference type="PANTHER" id="PTHR11986:SF18">
    <property type="entry name" value="ORNITHINE AMINOTRANSFERASE, MITOCHONDRIAL"/>
    <property type="match status" value="1"/>
</dbReference>
<comment type="catalytic activity">
    <reaction evidence="11">
        <text>a 2-oxocarboxylate + L-ornithine = L-glutamate 5-semialdehyde + an L-alpha-amino acid</text>
        <dbReference type="Rhea" id="RHEA:13877"/>
        <dbReference type="ChEBI" id="CHEBI:35179"/>
        <dbReference type="ChEBI" id="CHEBI:46911"/>
        <dbReference type="ChEBI" id="CHEBI:58066"/>
        <dbReference type="ChEBI" id="CHEBI:59869"/>
        <dbReference type="EC" id="2.6.1.13"/>
    </reaction>
</comment>
<dbReference type="PANTHER" id="PTHR11986">
    <property type="entry name" value="AMINOTRANSFERASE CLASS III"/>
    <property type="match status" value="1"/>
</dbReference>
<evidence type="ECO:0000256" key="10">
    <source>
        <dbReference type="ARBA" id="ARBA00030587"/>
    </source>
</evidence>
<keyword evidence="13" id="KW-1185">Reference proteome</keyword>
<keyword evidence="5 11" id="KW-0032">Aminotransferase</keyword>
<comment type="caution">
    <text evidence="12">The sequence shown here is derived from an EMBL/GenBank/DDBJ whole genome shotgun (WGS) entry which is preliminary data.</text>
</comment>
<evidence type="ECO:0000256" key="11">
    <source>
        <dbReference type="HAMAP-Rule" id="MF_01689"/>
    </source>
</evidence>
<evidence type="ECO:0000256" key="9">
    <source>
        <dbReference type="ARBA" id="ARBA00022898"/>
    </source>
</evidence>
<dbReference type="InterPro" id="IPR050103">
    <property type="entry name" value="Class-III_PLP-dep_AT"/>
</dbReference>
<dbReference type="Pfam" id="PF00202">
    <property type="entry name" value="Aminotran_3"/>
    <property type="match status" value="1"/>
</dbReference>
<evidence type="ECO:0000256" key="6">
    <source>
        <dbReference type="ARBA" id="ARBA00022605"/>
    </source>
</evidence>
<comment type="function">
    <text evidence="11">Catalyzes the interconversion of ornithine to glutamate semialdehyde.</text>
</comment>
<dbReference type="SUPFAM" id="SSF53383">
    <property type="entry name" value="PLP-dependent transferases"/>
    <property type="match status" value="1"/>
</dbReference>
<accession>A0ABU3XAM3</accession>
<reference evidence="12 13" key="1">
    <citation type="submission" date="2023-10" db="EMBL/GenBank/DDBJ databases">
        <title>Screening of Alkalihalobacillus lindianensis BZ-TG-R113 and Its Alleviation of Salt Stress on Rapeseed Growth.</title>
        <authorList>
            <person name="Zhao B."/>
            <person name="Guo T."/>
        </authorList>
    </citation>
    <scope>NUCLEOTIDE SEQUENCE [LARGE SCALE GENOMIC DNA]</scope>
    <source>
        <strain evidence="12 13">BZ-TG-R113</strain>
    </source>
</reference>
<dbReference type="Proteomes" id="UP001287282">
    <property type="component" value="Unassembled WGS sequence"/>
</dbReference>
<feature type="modified residue" description="N6-(pyridoxal phosphate)lysine" evidence="11">
    <location>
        <position position="255"/>
    </location>
</feature>
<comment type="cofactor">
    <cofactor evidence="1 11">
        <name>pyridoxal 5'-phosphate</name>
        <dbReference type="ChEBI" id="CHEBI:597326"/>
    </cofactor>
</comment>
<dbReference type="EC" id="2.6.1.13" evidence="3 11"/>
<sequence length="396" mass="43373">MTQTTSIIEKTEQFGAKNYHPLPIVISKAEGVWVEDPEGNRYIDMLSAYSAVNQGHRHPKIIQALKDQADRITLTSRAFHNDQLAPFYEKVAGLTKKDMVLPMNTGAEAVETAVKTARRWAYDVKGVADNQAEIIVCEDNFHGRTMTAVSLSSSNAYKRGFGPMLPGIKIIPYGDAKALREAITPNTAAFLVEPIQGEAGIIIPPAGFLKEVRDICTENNVLFIADEIQSGLARSGKLFACDWEEVEPDMYILGKALGGGVMPISVVAANRDVLGVFEPGSHGSTFGGNPLACATSIAALEVIEEEQLVQRSHDLGEYLMGELRKIPHADIKEIRGRGLFIGIELNVSARPYCERLKELGLLCKETHENVIRLAPPLVISQEDLDYALSKIKEVFA</sequence>
<evidence type="ECO:0000256" key="2">
    <source>
        <dbReference type="ARBA" id="ARBA00004998"/>
    </source>
</evidence>